<accession>A0A8J2BRX3</accession>
<feature type="region of interest" description="Disordered" evidence="1">
    <location>
        <begin position="37"/>
        <end position="62"/>
    </location>
</feature>
<protein>
    <submittedName>
        <fullName evidence="2">Uncharacterized protein</fullName>
    </submittedName>
</protein>
<proteinExistence type="predicted"/>
<dbReference type="EMBL" id="CAJNOB010000011">
    <property type="protein sequence ID" value="CAF0695324.1"/>
    <property type="molecule type" value="Genomic_DNA"/>
</dbReference>
<dbReference type="Proteomes" id="UP000663859">
    <property type="component" value="Unassembled WGS sequence"/>
</dbReference>
<evidence type="ECO:0000256" key="1">
    <source>
        <dbReference type="SAM" id="MobiDB-lite"/>
    </source>
</evidence>
<evidence type="ECO:0000313" key="2">
    <source>
        <dbReference type="EMBL" id="CAF0695324.1"/>
    </source>
</evidence>
<feature type="compositionally biased region" description="Polar residues" evidence="1">
    <location>
        <begin position="37"/>
        <end position="50"/>
    </location>
</feature>
<organism evidence="2 3">
    <name type="scientific">Candidatus Methylacidithermus pantelleriae</name>
    <dbReference type="NCBI Taxonomy" id="2744239"/>
    <lineage>
        <taxon>Bacteria</taxon>
        <taxon>Pseudomonadati</taxon>
        <taxon>Verrucomicrobiota</taxon>
        <taxon>Methylacidiphilae</taxon>
        <taxon>Methylacidiphilales</taxon>
        <taxon>Methylacidiphilaceae</taxon>
        <taxon>Candidatus Methylacidithermus</taxon>
    </lineage>
</organism>
<gene>
    <name evidence="2" type="ORF">MPNT_190004</name>
</gene>
<dbReference type="AlphaFoldDB" id="A0A8J2BRX3"/>
<name>A0A8J2BRX3_9BACT</name>
<reference evidence="2" key="1">
    <citation type="submission" date="2021-02" db="EMBL/GenBank/DDBJ databases">
        <authorList>
            <person name="Cremers G."/>
            <person name="Picone N."/>
        </authorList>
    </citation>
    <scope>NUCLEOTIDE SEQUENCE</scope>
    <source>
        <strain evidence="2">PQ17</strain>
    </source>
</reference>
<comment type="caution">
    <text evidence="2">The sequence shown here is derived from an EMBL/GenBank/DDBJ whole genome shotgun (WGS) entry which is preliminary data.</text>
</comment>
<sequence length="62" mass="6365">MEEKGVCEPRGLEEGLAGGVRQPLLCARIQHETAGNPSCQVRVSSDGSLSATGWAAGGRGRA</sequence>
<evidence type="ECO:0000313" key="3">
    <source>
        <dbReference type="Proteomes" id="UP000663859"/>
    </source>
</evidence>
<keyword evidence="3" id="KW-1185">Reference proteome</keyword>